<feature type="disulfide bond" evidence="2">
    <location>
        <begin position="206"/>
        <end position="215"/>
    </location>
</feature>
<organism evidence="7 8">
    <name type="scientific">Cherax quadricarinatus</name>
    <name type="common">Australian red claw crayfish</name>
    <dbReference type="NCBI Taxonomy" id="27406"/>
    <lineage>
        <taxon>Eukaryota</taxon>
        <taxon>Metazoa</taxon>
        <taxon>Ecdysozoa</taxon>
        <taxon>Arthropoda</taxon>
        <taxon>Crustacea</taxon>
        <taxon>Multicrustacea</taxon>
        <taxon>Malacostraca</taxon>
        <taxon>Eumalacostraca</taxon>
        <taxon>Eucarida</taxon>
        <taxon>Decapoda</taxon>
        <taxon>Pleocyemata</taxon>
        <taxon>Astacidea</taxon>
        <taxon>Parastacoidea</taxon>
        <taxon>Parastacidae</taxon>
        <taxon>Cherax</taxon>
    </lineage>
</organism>
<sequence length="1052" mass="111365">MFYKHGGGGLGRLTQAVIQAVGKEAEAVEVVSVYGLTAPQTSPISTFQRPFTHDVSLASQASPSPAPFACVWVSVRQSHGAFIDPIKLHGLLALHLQDLERVMSLRVALEDAHTMEERNGEAASGSSIFSSQDDSPHNPSSVASLASASLPLHVVDTNTTSLVTPRLTRGHYCHTHTHTADDTCTPASCLNGGRCVRTDSGSRCVCPGGSWGPQCKVLARTFSGSGWAWVQPLAPCLPTTVSLHLMSRHPNALILYSGPLSSSSSHPHYPPTPMLALQLVGGQPQLILEGAMGPVKLHVNTTLDSATWHTLHLHLNTQGATLMVDRCGRGWGDNKTSDSHCVARAPWLEIQATENWSSSVPLQLGGLAHTYPRSAEFGWSGGLVTQPLNGCISHLTINGQLVDLGEPAYSSASVQGCTPQQLACENTPVPCGVHGHCVDGLISPRCECTPGWTGPGCSTPTIPVALGQSSYSKVELSYSPDPYYVTLQLRVRTSGRPHGLLMQLTDTQQTQALKLHLRGGVACATISGVEITLQEVCLESFSVGDGSWHTIRAGRHGHNLVVSVDDSDGWRQNETLMSLLTTTILGDMQAVVTQPPTPLLVDTQDGTLVGGIPQFVDNDLLTVHDDLRNSCIDDVRVSGHSLPLAPSVNSSSWSKVTTLQNIESGCSAPDSCTNVTCLPPLVCQDSWRHATCSCEAGHQLVGHSCQDVDECVFQPCLHGGTCYNLTPGYHCLCGPSHTGDNCEWTKLPAHTNPLTAPMAIAALTLSVIIVVAIGVLLNIRLQRSRAARALALRPAGIEGVTGVLGSPMAVQAVSDNSHNQTTKDEKVFMDSLKTKPPSKQIILSPEGTRHLITPLGLSSVGGEAVIIREVRQGVLGSTIRASAGESLESATNSRRCSVAAVTTTAESVVLEHRASVPQLVCASTARSTATVCPTSVCSTTICSTTPPRPRQIIVDVSVGSVQNLLAQDDLRAYAYEGDGSPSGSLSSTVLGLRTESPEEGSLKPLVPECGEVLDLLKNLPDAVKTLHPNDSSHTSTHKLLTPRDQDTGISIT</sequence>
<dbReference type="Gene3D" id="2.60.120.200">
    <property type="match status" value="2"/>
</dbReference>
<comment type="caution">
    <text evidence="7">The sequence shown here is derived from an EMBL/GenBank/DDBJ whole genome shotgun (WGS) entry which is preliminary data.</text>
</comment>
<dbReference type="PROSITE" id="PS01186">
    <property type="entry name" value="EGF_2"/>
    <property type="match status" value="1"/>
</dbReference>
<dbReference type="EMBL" id="JARKIK010000001">
    <property type="protein sequence ID" value="KAK8754585.1"/>
    <property type="molecule type" value="Genomic_DNA"/>
</dbReference>
<dbReference type="PANTHER" id="PTHR15036">
    <property type="entry name" value="PIKACHURIN-LIKE PROTEIN"/>
    <property type="match status" value="1"/>
</dbReference>
<feature type="transmembrane region" description="Helical" evidence="4">
    <location>
        <begin position="758"/>
        <end position="779"/>
    </location>
</feature>
<evidence type="ECO:0000256" key="1">
    <source>
        <dbReference type="ARBA" id="ARBA00023157"/>
    </source>
</evidence>
<dbReference type="GO" id="GO:0005509">
    <property type="term" value="F:calcium ion binding"/>
    <property type="evidence" value="ECO:0007669"/>
    <property type="project" value="InterPro"/>
</dbReference>
<evidence type="ECO:0000256" key="3">
    <source>
        <dbReference type="SAM" id="MobiDB-lite"/>
    </source>
</evidence>
<gene>
    <name evidence="7" type="ORF">OTU49_016765</name>
</gene>
<feature type="compositionally biased region" description="Low complexity" evidence="3">
    <location>
        <begin position="124"/>
        <end position="143"/>
    </location>
</feature>
<dbReference type="Pfam" id="PF02210">
    <property type="entry name" value="Laminin_G_2"/>
    <property type="match status" value="2"/>
</dbReference>
<dbReference type="PROSITE" id="PS00022">
    <property type="entry name" value="EGF_1"/>
    <property type="match status" value="3"/>
</dbReference>
<accession>A0AAW0YSV1</accession>
<dbReference type="CDD" id="cd00054">
    <property type="entry name" value="EGF_CA"/>
    <property type="match status" value="3"/>
</dbReference>
<evidence type="ECO:0000256" key="4">
    <source>
        <dbReference type="SAM" id="Phobius"/>
    </source>
</evidence>
<evidence type="ECO:0000259" key="5">
    <source>
        <dbReference type="PROSITE" id="PS50025"/>
    </source>
</evidence>
<dbReference type="PROSITE" id="PS01187">
    <property type="entry name" value="EGF_CA"/>
    <property type="match status" value="1"/>
</dbReference>
<dbReference type="PROSITE" id="PS50025">
    <property type="entry name" value="LAM_G_DOMAIN"/>
    <property type="match status" value="2"/>
</dbReference>
<dbReference type="InterPro" id="IPR027397">
    <property type="entry name" value="Catenin-bd_sf"/>
</dbReference>
<dbReference type="Gene3D" id="2.10.25.10">
    <property type="entry name" value="Laminin"/>
    <property type="match status" value="4"/>
</dbReference>
<dbReference type="InterPro" id="IPR013320">
    <property type="entry name" value="ConA-like_dom_sf"/>
</dbReference>
<dbReference type="InterPro" id="IPR050372">
    <property type="entry name" value="Neurexin-related_CASP"/>
</dbReference>
<feature type="disulfide bond" evidence="2">
    <location>
        <begin position="448"/>
        <end position="457"/>
    </location>
</feature>
<comment type="caution">
    <text evidence="2">Lacks conserved residue(s) required for the propagation of feature annotation.</text>
</comment>
<evidence type="ECO:0000259" key="6">
    <source>
        <dbReference type="PROSITE" id="PS50026"/>
    </source>
</evidence>
<keyword evidence="4" id="KW-0472">Membrane</keyword>
<feature type="domain" description="EGF-like" evidence="6">
    <location>
        <begin position="420"/>
        <end position="458"/>
    </location>
</feature>
<keyword evidence="2" id="KW-0245">EGF-like domain</keyword>
<dbReference type="SMART" id="SM00282">
    <property type="entry name" value="LamG"/>
    <property type="match status" value="2"/>
</dbReference>
<proteinExistence type="predicted"/>
<dbReference type="SMART" id="SM00179">
    <property type="entry name" value="EGF_CA"/>
    <property type="match status" value="2"/>
</dbReference>
<keyword evidence="4" id="KW-1133">Transmembrane helix</keyword>
<dbReference type="GO" id="GO:0009887">
    <property type="term" value="P:animal organ morphogenesis"/>
    <property type="evidence" value="ECO:0007669"/>
    <property type="project" value="UniProtKB-ARBA"/>
</dbReference>
<dbReference type="InterPro" id="IPR001881">
    <property type="entry name" value="EGF-like_Ca-bd_dom"/>
</dbReference>
<dbReference type="Proteomes" id="UP001445076">
    <property type="component" value="Unassembled WGS sequence"/>
</dbReference>
<dbReference type="Pfam" id="PF23106">
    <property type="entry name" value="EGF_Teneurin"/>
    <property type="match status" value="1"/>
</dbReference>
<dbReference type="CDD" id="cd00110">
    <property type="entry name" value="LamG"/>
    <property type="match status" value="2"/>
</dbReference>
<feature type="disulfide bond" evidence="2">
    <location>
        <begin position="733"/>
        <end position="742"/>
    </location>
</feature>
<dbReference type="SMART" id="SM00181">
    <property type="entry name" value="EGF"/>
    <property type="match status" value="4"/>
</dbReference>
<dbReference type="PROSITE" id="PS00010">
    <property type="entry name" value="ASX_HYDROXYL"/>
    <property type="match status" value="1"/>
</dbReference>
<evidence type="ECO:0008006" key="9">
    <source>
        <dbReference type="Google" id="ProtNLM"/>
    </source>
</evidence>
<feature type="domain" description="Laminin G" evidence="5">
    <location>
        <begin position="461"/>
        <end position="666"/>
    </location>
</feature>
<evidence type="ECO:0000313" key="8">
    <source>
        <dbReference type="Proteomes" id="UP001445076"/>
    </source>
</evidence>
<evidence type="ECO:0000256" key="2">
    <source>
        <dbReference type="PROSITE-ProRule" id="PRU00076"/>
    </source>
</evidence>
<dbReference type="InterPro" id="IPR018097">
    <property type="entry name" value="EGF_Ca-bd_CS"/>
</dbReference>
<reference evidence="7 8" key="1">
    <citation type="journal article" date="2024" name="BMC Genomics">
        <title>Genome assembly of redclaw crayfish (Cherax quadricarinatus) provides insights into its immune adaptation and hypoxia tolerance.</title>
        <authorList>
            <person name="Liu Z."/>
            <person name="Zheng J."/>
            <person name="Li H."/>
            <person name="Fang K."/>
            <person name="Wang S."/>
            <person name="He J."/>
            <person name="Zhou D."/>
            <person name="Weng S."/>
            <person name="Chi M."/>
            <person name="Gu Z."/>
            <person name="He J."/>
            <person name="Li F."/>
            <person name="Wang M."/>
        </authorList>
    </citation>
    <scope>NUCLEOTIDE SEQUENCE [LARGE SCALE GENOMIC DNA]</scope>
    <source>
        <strain evidence="7">ZL_2023a</strain>
    </source>
</reference>
<feature type="domain" description="EGF-like" evidence="6">
    <location>
        <begin position="707"/>
        <end position="743"/>
    </location>
</feature>
<dbReference type="AlphaFoldDB" id="A0AAW0YSV1"/>
<dbReference type="SUPFAM" id="SSF57196">
    <property type="entry name" value="EGF/Laminin"/>
    <property type="match status" value="1"/>
</dbReference>
<dbReference type="PANTHER" id="PTHR15036:SF85">
    <property type="entry name" value="SP2353, ISOFORM A"/>
    <property type="match status" value="1"/>
</dbReference>
<keyword evidence="8" id="KW-1185">Reference proteome</keyword>
<keyword evidence="1 2" id="KW-1015">Disulfide bond</keyword>
<protein>
    <recommendedName>
        <fullName evidence="9">Neural-cadherin</fullName>
    </recommendedName>
</protein>
<dbReference type="InterPro" id="IPR000152">
    <property type="entry name" value="EGF-type_Asp/Asn_hydroxyl_site"/>
</dbReference>
<dbReference type="SUPFAM" id="SSF49899">
    <property type="entry name" value="Concanavalin A-like lectins/glucanases"/>
    <property type="match status" value="2"/>
</dbReference>
<feature type="region of interest" description="Disordered" evidence="3">
    <location>
        <begin position="116"/>
        <end position="143"/>
    </location>
</feature>
<feature type="compositionally biased region" description="Polar residues" evidence="3">
    <location>
        <begin position="1028"/>
        <end position="1038"/>
    </location>
</feature>
<feature type="region of interest" description="Disordered" evidence="3">
    <location>
        <begin position="1026"/>
        <end position="1052"/>
    </location>
</feature>
<dbReference type="Gene3D" id="4.10.900.10">
    <property type="entry name" value="TCF3-CBD (Catenin binding domain)"/>
    <property type="match status" value="1"/>
</dbReference>
<dbReference type="InterPro" id="IPR001791">
    <property type="entry name" value="Laminin_G"/>
</dbReference>
<dbReference type="PROSITE" id="PS50026">
    <property type="entry name" value="EGF_3"/>
    <property type="match status" value="3"/>
</dbReference>
<dbReference type="GO" id="GO:0016020">
    <property type="term" value="C:membrane"/>
    <property type="evidence" value="ECO:0007669"/>
    <property type="project" value="UniProtKB-SubCell"/>
</dbReference>
<evidence type="ECO:0000313" key="7">
    <source>
        <dbReference type="EMBL" id="KAK8754585.1"/>
    </source>
</evidence>
<keyword evidence="4" id="KW-0812">Transmembrane</keyword>
<feature type="domain" description="Laminin G" evidence="5">
    <location>
        <begin position="217"/>
        <end position="417"/>
    </location>
</feature>
<name>A0AAW0YSV1_CHEQU</name>
<feature type="domain" description="EGF-like" evidence="6">
    <location>
        <begin position="180"/>
        <end position="216"/>
    </location>
</feature>
<feature type="region of interest" description="Disordered" evidence="3">
    <location>
        <begin position="977"/>
        <end position="1004"/>
    </location>
</feature>
<dbReference type="InterPro" id="IPR000742">
    <property type="entry name" value="EGF"/>
</dbReference>